<dbReference type="NCBIfam" id="NF033860">
    <property type="entry name" value="Wzy_O6_O28"/>
    <property type="match status" value="1"/>
</dbReference>
<feature type="transmembrane region" description="Helical" evidence="1">
    <location>
        <begin position="364"/>
        <end position="381"/>
    </location>
</feature>
<feature type="transmembrane region" description="Helical" evidence="1">
    <location>
        <begin position="181"/>
        <end position="198"/>
    </location>
</feature>
<name>A0ABS5GTV9_9GAMM</name>
<keyword evidence="1" id="KW-0472">Membrane</keyword>
<dbReference type="RefSeq" id="WP_212514244.1">
    <property type="nucleotide sequence ID" value="NZ_CAWQDX010000071.1"/>
</dbReference>
<accession>A0ABS5GTV9</accession>
<keyword evidence="3" id="KW-1185">Reference proteome</keyword>
<reference evidence="2 3" key="1">
    <citation type="submission" date="2021-04" db="EMBL/GenBank/DDBJ databases">
        <title>Draft Genome of Aeromonas popoffii ID682, isolated from a natural water source in Idaho.</title>
        <authorList>
            <person name="Testerman T."/>
            <person name="Graf J."/>
        </authorList>
    </citation>
    <scope>NUCLEOTIDE SEQUENCE [LARGE SCALE GENOMIC DNA]</scope>
    <source>
        <strain evidence="2 3">ID682</strain>
    </source>
</reference>
<feature type="transmembrane region" description="Helical" evidence="1">
    <location>
        <begin position="108"/>
        <end position="130"/>
    </location>
</feature>
<feature type="transmembrane region" description="Helical" evidence="1">
    <location>
        <begin position="78"/>
        <end position="96"/>
    </location>
</feature>
<keyword evidence="1" id="KW-1133">Transmembrane helix</keyword>
<evidence type="ECO:0000313" key="3">
    <source>
        <dbReference type="Proteomes" id="UP000675653"/>
    </source>
</evidence>
<dbReference type="Proteomes" id="UP000675653">
    <property type="component" value="Unassembled WGS sequence"/>
</dbReference>
<evidence type="ECO:0000313" key="2">
    <source>
        <dbReference type="EMBL" id="MBR7630576.1"/>
    </source>
</evidence>
<proteinExistence type="predicted"/>
<protein>
    <submittedName>
        <fullName evidence="2">Oligosaccharide repeat unit polymerase</fullName>
    </submittedName>
</protein>
<feature type="transmembrane region" description="Helical" evidence="1">
    <location>
        <begin position="6"/>
        <end position="25"/>
    </location>
</feature>
<comment type="caution">
    <text evidence="2">The sequence shown here is derived from an EMBL/GenBank/DDBJ whole genome shotgun (WGS) entry which is preliminary data.</text>
</comment>
<feature type="transmembrane region" description="Helical" evidence="1">
    <location>
        <begin position="37"/>
        <end position="66"/>
    </location>
</feature>
<dbReference type="EMBL" id="JAGRZL010000047">
    <property type="protein sequence ID" value="MBR7630576.1"/>
    <property type="molecule type" value="Genomic_DNA"/>
</dbReference>
<evidence type="ECO:0000256" key="1">
    <source>
        <dbReference type="SAM" id="Phobius"/>
    </source>
</evidence>
<feature type="transmembrane region" description="Helical" evidence="1">
    <location>
        <begin position="308"/>
        <end position="333"/>
    </location>
</feature>
<feature type="transmembrane region" description="Helical" evidence="1">
    <location>
        <begin position="142"/>
        <end position="169"/>
    </location>
</feature>
<sequence>MTLNPVLLLFLLYSSANSYAFYLLLENGGFIAFDRFFLIDSVVSVSAFLIQIFLLLFFLVLYRFFAQGGRPRLELKNGYGYFLLFLTAAFFCFNQVTGSGRAGSGFSFGGGSILNIIFVLLQPDLLFFLISPFLRSSRLFNVISFVFLISMLSRGWMGSILLLLIVYLVRFYPVRITARSFFYLAFLGFFVVIALPFLDGIKWGMRSGMSLFEVYSQVLSKNYFEIIGVVLDSVISRFQNINYAAYALQNSEFFHYSLLQGDFLWFYQGGIINSVYCKLNSCVVDLNLFSAETLYGETGLAWNIDPGLAGWISFLYGYVIFFFLFMILLLLLSYRAFSKFYGLQGSLLLGCFVYIYFFHGWLGAFYNFVLYGLFFCLFFRAKIFKGVHDL</sequence>
<organism evidence="2 3">
    <name type="scientific">Aeromonas popoffii</name>
    <dbReference type="NCBI Taxonomy" id="70856"/>
    <lineage>
        <taxon>Bacteria</taxon>
        <taxon>Pseudomonadati</taxon>
        <taxon>Pseudomonadota</taxon>
        <taxon>Gammaproteobacteria</taxon>
        <taxon>Aeromonadales</taxon>
        <taxon>Aeromonadaceae</taxon>
        <taxon>Aeromonas</taxon>
    </lineage>
</organism>
<gene>
    <name evidence="2" type="primary">wzy</name>
    <name evidence="2" type="ORF">KAT72_16475</name>
</gene>
<keyword evidence="1" id="KW-0812">Transmembrane</keyword>